<dbReference type="EMBL" id="JACBZI010000001">
    <property type="protein sequence ID" value="NYI09085.1"/>
    <property type="molecule type" value="Genomic_DNA"/>
</dbReference>
<evidence type="ECO:0000256" key="3">
    <source>
        <dbReference type="SAM" id="Phobius"/>
    </source>
</evidence>
<dbReference type="GO" id="GO:0016787">
    <property type="term" value="F:hydrolase activity"/>
    <property type="evidence" value="ECO:0007669"/>
    <property type="project" value="UniProtKB-KW"/>
</dbReference>
<keyword evidence="3" id="KW-0812">Transmembrane</keyword>
<dbReference type="SUPFAM" id="SSF63817">
    <property type="entry name" value="Sortase"/>
    <property type="match status" value="1"/>
</dbReference>
<dbReference type="InterPro" id="IPR023365">
    <property type="entry name" value="Sortase_dom-sf"/>
</dbReference>
<dbReference type="Gene3D" id="2.40.260.10">
    <property type="entry name" value="Sortase"/>
    <property type="match status" value="1"/>
</dbReference>
<dbReference type="EC" id="3.4.22.70" evidence="4"/>
<evidence type="ECO:0000256" key="2">
    <source>
        <dbReference type="SAM" id="MobiDB-lite"/>
    </source>
</evidence>
<feature type="transmembrane region" description="Helical" evidence="3">
    <location>
        <begin position="282"/>
        <end position="307"/>
    </location>
</feature>
<evidence type="ECO:0000256" key="1">
    <source>
        <dbReference type="ARBA" id="ARBA00022801"/>
    </source>
</evidence>
<dbReference type="Proteomes" id="UP000537326">
    <property type="component" value="Unassembled WGS sequence"/>
</dbReference>
<dbReference type="InterPro" id="IPR005754">
    <property type="entry name" value="Sortase"/>
</dbReference>
<protein>
    <submittedName>
        <fullName evidence="4">Sortase A</fullName>
        <ecNumber evidence="4">3.4.22.70</ecNumber>
    </submittedName>
</protein>
<evidence type="ECO:0000313" key="4">
    <source>
        <dbReference type="EMBL" id="NYI09085.1"/>
    </source>
</evidence>
<keyword evidence="5" id="KW-1185">Reference proteome</keyword>
<proteinExistence type="predicted"/>
<keyword evidence="3" id="KW-0472">Membrane</keyword>
<feature type="transmembrane region" description="Helical" evidence="3">
    <location>
        <begin position="257"/>
        <end position="276"/>
    </location>
</feature>
<dbReference type="AlphaFoldDB" id="A0A7Z0C0V6"/>
<gene>
    <name evidence="4" type="ORF">BKA05_000600</name>
</gene>
<name>A0A7Z0C0V6_9ACTN</name>
<organism evidence="4 5">
    <name type="scientific">Nocardioides marinus</name>
    <dbReference type="NCBI Taxonomy" id="374514"/>
    <lineage>
        <taxon>Bacteria</taxon>
        <taxon>Bacillati</taxon>
        <taxon>Actinomycetota</taxon>
        <taxon>Actinomycetes</taxon>
        <taxon>Propionibacteriales</taxon>
        <taxon>Nocardioidaceae</taxon>
        <taxon>Nocardioides</taxon>
    </lineage>
</organism>
<accession>A0A7Z0C0V6</accession>
<sequence length="314" mass="32783">MTMTLPGRTAPTRRAPKQARVAGPARPPKPPRAPRPPLTGTPAVTSSAATMLAVVCLWVFVQLLLLGDLEHERAQDLLYGQFRTEVASATAPVGPVVPVGDPVALVRIPALDLEEVVVEGTASGDLRVGPGHQRNTVLPGQEGTSVLMGRAATYGRPFAGLTGLEPGDTIEVVVAQGTRTFTVLGVRRTGDPLPQPREAGVARLVLATAEGQGRLAGLTPGEAVYFDAEADDAFPAPAGRPAAIPESEQLMASEASVLPLLATCLAALVLATLLVISARQRWSAVLVWLLASPVVIALAWVTTDVLVRLLPNVM</sequence>
<feature type="region of interest" description="Disordered" evidence="2">
    <location>
        <begin position="1"/>
        <end position="42"/>
    </location>
</feature>
<keyword evidence="1 4" id="KW-0378">Hydrolase</keyword>
<dbReference type="Pfam" id="PF04203">
    <property type="entry name" value="Sortase"/>
    <property type="match status" value="1"/>
</dbReference>
<reference evidence="4 5" key="1">
    <citation type="submission" date="2020-07" db="EMBL/GenBank/DDBJ databases">
        <title>Sequencing the genomes of 1000 actinobacteria strains.</title>
        <authorList>
            <person name="Klenk H.-P."/>
        </authorList>
    </citation>
    <scope>NUCLEOTIDE SEQUENCE [LARGE SCALE GENOMIC DNA]</scope>
    <source>
        <strain evidence="4 5">DSM 18248</strain>
    </source>
</reference>
<keyword evidence="3" id="KW-1133">Transmembrane helix</keyword>
<feature type="compositionally biased region" description="Pro residues" evidence="2">
    <location>
        <begin position="25"/>
        <end position="39"/>
    </location>
</feature>
<comment type="caution">
    <text evidence="4">The sequence shown here is derived from an EMBL/GenBank/DDBJ whole genome shotgun (WGS) entry which is preliminary data.</text>
</comment>
<evidence type="ECO:0000313" key="5">
    <source>
        <dbReference type="Proteomes" id="UP000537326"/>
    </source>
</evidence>